<comment type="caution">
    <text evidence="2">The sequence shown here is derived from an EMBL/GenBank/DDBJ whole genome shotgun (WGS) entry which is preliminary data.</text>
</comment>
<reference evidence="2 3" key="1">
    <citation type="submission" date="2020-02" db="EMBL/GenBank/DDBJ databases">
        <title>Characterization of phylogenetic diversity of novel bifidobacterial species isolated in Czech ZOOs.</title>
        <authorList>
            <person name="Lugli G.A."/>
            <person name="Vera N.B."/>
            <person name="Ventura M."/>
        </authorList>
    </citation>
    <scope>NUCLEOTIDE SEQUENCE [LARGE SCALE GENOMIC DNA]</scope>
    <source>
        <strain evidence="2 3">DSM 109963</strain>
    </source>
</reference>
<dbReference type="RefSeq" id="WP_172146880.1">
    <property type="nucleotide sequence ID" value="NZ_JAAIIJ010000027.1"/>
</dbReference>
<sequence length="108" mass="11713">MAERAKFPEETVCAALERSLRNAKGLKAVNAATVAAARVLAKRIDQLAATDFVDDNGKFDNVTVPTFLKYCQSLGFTAQEARKPETRVSAPSASGKVTALEDYMRKFG</sequence>
<dbReference type="InterPro" id="IPR057630">
    <property type="entry name" value="Terminase_6"/>
</dbReference>
<keyword evidence="3" id="KW-1185">Reference proteome</keyword>
<dbReference type="Proteomes" id="UP000553756">
    <property type="component" value="Unassembled WGS sequence"/>
</dbReference>
<dbReference type="EMBL" id="JAAIIJ010000027">
    <property type="protein sequence ID" value="NMN02727.1"/>
    <property type="molecule type" value="Genomic_DNA"/>
</dbReference>
<dbReference type="Pfam" id="PF23931">
    <property type="entry name" value="Terminase_6"/>
    <property type="match status" value="1"/>
</dbReference>
<evidence type="ECO:0000313" key="3">
    <source>
        <dbReference type="Proteomes" id="UP000553756"/>
    </source>
</evidence>
<evidence type="ECO:0000259" key="1">
    <source>
        <dbReference type="Pfam" id="PF23931"/>
    </source>
</evidence>
<evidence type="ECO:0000313" key="2">
    <source>
        <dbReference type="EMBL" id="NMN02727.1"/>
    </source>
</evidence>
<proteinExistence type="predicted"/>
<organism evidence="2 3">
    <name type="scientific">Bifidobacterium panos</name>
    <dbReference type="NCBI Taxonomy" id="2675321"/>
    <lineage>
        <taxon>Bacteria</taxon>
        <taxon>Bacillati</taxon>
        <taxon>Actinomycetota</taxon>
        <taxon>Actinomycetes</taxon>
        <taxon>Bifidobacteriales</taxon>
        <taxon>Bifidobacteriaceae</taxon>
        <taxon>Bifidobacterium</taxon>
    </lineage>
</organism>
<accession>A0ABX1SZW9</accession>
<feature type="domain" description="Terminase small subunit actinomycetes phage-type" evidence="1">
    <location>
        <begin position="15"/>
        <end position="101"/>
    </location>
</feature>
<name>A0ABX1SZW9_9BIFI</name>
<gene>
    <name evidence="2" type="ORF">G1C94_1349</name>
</gene>
<protein>
    <recommendedName>
        <fullName evidence="1">Terminase small subunit actinomycetes phage-type domain-containing protein</fullName>
    </recommendedName>
</protein>